<comment type="cofactor">
    <cofactor evidence="1">
        <name>a divalent metal cation</name>
        <dbReference type="ChEBI" id="CHEBI:60240"/>
    </cofactor>
</comment>
<dbReference type="GO" id="GO:0046872">
    <property type="term" value="F:metal ion binding"/>
    <property type="evidence" value="ECO:0007669"/>
    <property type="project" value="UniProtKB-KW"/>
</dbReference>
<evidence type="ECO:0000256" key="4">
    <source>
        <dbReference type="ARBA" id="ARBA00022722"/>
    </source>
</evidence>
<evidence type="ECO:0000256" key="3">
    <source>
        <dbReference type="ARBA" id="ARBA00006958"/>
    </source>
</evidence>
<dbReference type="PANTHER" id="PTHR22930">
    <property type="match status" value="1"/>
</dbReference>
<feature type="domain" description="DDE Tnp4" evidence="8">
    <location>
        <begin position="141"/>
        <end position="203"/>
    </location>
</feature>
<dbReference type="EMBL" id="JAPWTK010000999">
    <property type="protein sequence ID" value="KAJ8934701.1"/>
    <property type="molecule type" value="Genomic_DNA"/>
</dbReference>
<organism evidence="9 10">
    <name type="scientific">Aromia moschata</name>
    <dbReference type="NCBI Taxonomy" id="1265417"/>
    <lineage>
        <taxon>Eukaryota</taxon>
        <taxon>Metazoa</taxon>
        <taxon>Ecdysozoa</taxon>
        <taxon>Arthropoda</taxon>
        <taxon>Hexapoda</taxon>
        <taxon>Insecta</taxon>
        <taxon>Pterygota</taxon>
        <taxon>Neoptera</taxon>
        <taxon>Endopterygota</taxon>
        <taxon>Coleoptera</taxon>
        <taxon>Polyphaga</taxon>
        <taxon>Cucujiformia</taxon>
        <taxon>Chrysomeloidea</taxon>
        <taxon>Cerambycidae</taxon>
        <taxon>Cerambycinae</taxon>
        <taxon>Callichromatini</taxon>
        <taxon>Aromia</taxon>
    </lineage>
</organism>
<dbReference type="Proteomes" id="UP001162162">
    <property type="component" value="Unassembled WGS sequence"/>
</dbReference>
<comment type="caution">
    <text evidence="9">The sequence shown here is derived from an EMBL/GenBank/DDBJ whole genome shotgun (WGS) entry which is preliminary data.</text>
</comment>
<dbReference type="AlphaFoldDB" id="A0AAV8X7K2"/>
<dbReference type="GO" id="GO:0004518">
    <property type="term" value="F:nuclease activity"/>
    <property type="evidence" value="ECO:0007669"/>
    <property type="project" value="UniProtKB-KW"/>
</dbReference>
<dbReference type="InterPro" id="IPR045249">
    <property type="entry name" value="HARBI1-like"/>
</dbReference>
<evidence type="ECO:0000256" key="6">
    <source>
        <dbReference type="ARBA" id="ARBA00022801"/>
    </source>
</evidence>
<name>A0AAV8X7K2_9CUCU</name>
<dbReference type="GO" id="GO:0016787">
    <property type="term" value="F:hydrolase activity"/>
    <property type="evidence" value="ECO:0007669"/>
    <property type="project" value="UniProtKB-KW"/>
</dbReference>
<keyword evidence="5" id="KW-0479">Metal-binding</keyword>
<evidence type="ECO:0000256" key="1">
    <source>
        <dbReference type="ARBA" id="ARBA00001968"/>
    </source>
</evidence>
<evidence type="ECO:0000256" key="7">
    <source>
        <dbReference type="ARBA" id="ARBA00023242"/>
    </source>
</evidence>
<dbReference type="PANTHER" id="PTHR22930:SF289">
    <property type="entry name" value="DDE TNP4 DOMAIN-CONTAINING PROTEIN-RELATED"/>
    <property type="match status" value="1"/>
</dbReference>
<comment type="subcellular location">
    <subcellularLocation>
        <location evidence="2">Nucleus</location>
    </subcellularLocation>
</comment>
<keyword evidence="4" id="KW-0540">Nuclease</keyword>
<dbReference type="GO" id="GO:0005634">
    <property type="term" value="C:nucleus"/>
    <property type="evidence" value="ECO:0007669"/>
    <property type="project" value="UniProtKB-SubCell"/>
</dbReference>
<evidence type="ECO:0000256" key="5">
    <source>
        <dbReference type="ARBA" id="ARBA00022723"/>
    </source>
</evidence>
<evidence type="ECO:0000259" key="8">
    <source>
        <dbReference type="Pfam" id="PF13359"/>
    </source>
</evidence>
<gene>
    <name evidence="9" type="ORF">NQ318_009576</name>
</gene>
<evidence type="ECO:0000256" key="2">
    <source>
        <dbReference type="ARBA" id="ARBA00004123"/>
    </source>
</evidence>
<dbReference type="InterPro" id="IPR027806">
    <property type="entry name" value="HARBI1_dom"/>
</dbReference>
<keyword evidence="7" id="KW-0539">Nucleus</keyword>
<protein>
    <recommendedName>
        <fullName evidence="8">DDE Tnp4 domain-containing protein</fullName>
    </recommendedName>
</protein>
<keyword evidence="6" id="KW-0378">Hydrolase</keyword>
<sequence length="228" mass="26287">MDRDLLILEQDNDILLDLVVLDLVFNGVPRQIYIRNSHFNSMPDLIEERVEYIHNLNNSISPINQLLITLRFYATGCHQLSLAHFGGIHKSTVCRIIKKVTEAICQLSEEYIKMPASDEDIRRVQIGFFEKAYFPRVIALIDCTHVKIQSPGAINAEIFRNRKGYFSLNVQGAVDSSYKFLNLVARWPGSTHDATIFYNSLLRACFERNDYPNCFLLVMKPKITQCNR</sequence>
<proteinExistence type="inferred from homology"/>
<evidence type="ECO:0000313" key="10">
    <source>
        <dbReference type="Proteomes" id="UP001162162"/>
    </source>
</evidence>
<accession>A0AAV8X7K2</accession>
<comment type="similarity">
    <text evidence="3">Belongs to the HARBI1 family.</text>
</comment>
<evidence type="ECO:0000313" key="9">
    <source>
        <dbReference type="EMBL" id="KAJ8934701.1"/>
    </source>
</evidence>
<reference evidence="9" key="1">
    <citation type="journal article" date="2023" name="Insect Mol. Biol.">
        <title>Genome sequencing provides insights into the evolution of gene families encoding plant cell wall-degrading enzymes in longhorned beetles.</title>
        <authorList>
            <person name="Shin N.R."/>
            <person name="Okamura Y."/>
            <person name="Kirsch R."/>
            <person name="Pauchet Y."/>
        </authorList>
    </citation>
    <scope>NUCLEOTIDE SEQUENCE</scope>
    <source>
        <strain evidence="9">AMC_N1</strain>
    </source>
</reference>
<dbReference type="Pfam" id="PF13359">
    <property type="entry name" value="DDE_Tnp_4"/>
    <property type="match status" value="1"/>
</dbReference>
<keyword evidence="10" id="KW-1185">Reference proteome</keyword>